<sequence>SLSFIDALVDSFSSYSELRGACSDSEYARILEKLTSEWYFVEASVRDVITVLVVLMLDAAMFGFSSSSLFSVNAFAQSAIALGSVASGIGFAIDGWFLLVYSGANAKKFQKLARDLYGKYPFFCISSRLPAVCMFAS</sequence>
<feature type="non-terminal residue" evidence="2">
    <location>
        <position position="1"/>
    </location>
</feature>
<dbReference type="STRING" id="930992.A0A0D0AZT4"/>
<dbReference type="EMBL" id="KN835459">
    <property type="protein sequence ID" value="KIK37333.1"/>
    <property type="molecule type" value="Genomic_DNA"/>
</dbReference>
<keyword evidence="1" id="KW-0472">Membrane</keyword>
<dbReference type="OrthoDB" id="2642524at2759"/>
<dbReference type="HOGENOM" id="CLU_107677_0_0_1"/>
<feature type="transmembrane region" description="Helical" evidence="1">
    <location>
        <begin position="79"/>
        <end position="101"/>
    </location>
</feature>
<keyword evidence="1" id="KW-1133">Transmembrane helix</keyword>
<evidence type="ECO:0000313" key="2">
    <source>
        <dbReference type="EMBL" id="KIK37333.1"/>
    </source>
</evidence>
<feature type="transmembrane region" description="Helical" evidence="1">
    <location>
        <begin position="48"/>
        <end position="67"/>
    </location>
</feature>
<accession>A0A0D0AZT4</accession>
<protein>
    <submittedName>
        <fullName evidence="2">Uncharacterized protein</fullName>
    </submittedName>
</protein>
<evidence type="ECO:0000256" key="1">
    <source>
        <dbReference type="SAM" id="Phobius"/>
    </source>
</evidence>
<name>A0A0D0AZT4_9AGAM</name>
<gene>
    <name evidence="2" type="ORF">CY34DRAFT_92923</name>
</gene>
<dbReference type="InParanoid" id="A0A0D0AZT4"/>
<keyword evidence="3" id="KW-1185">Reference proteome</keyword>
<dbReference type="Proteomes" id="UP000054485">
    <property type="component" value="Unassembled WGS sequence"/>
</dbReference>
<organism evidence="2 3">
    <name type="scientific">Suillus luteus UH-Slu-Lm8-n1</name>
    <dbReference type="NCBI Taxonomy" id="930992"/>
    <lineage>
        <taxon>Eukaryota</taxon>
        <taxon>Fungi</taxon>
        <taxon>Dikarya</taxon>
        <taxon>Basidiomycota</taxon>
        <taxon>Agaricomycotina</taxon>
        <taxon>Agaricomycetes</taxon>
        <taxon>Agaricomycetidae</taxon>
        <taxon>Boletales</taxon>
        <taxon>Suillineae</taxon>
        <taxon>Suillaceae</taxon>
        <taxon>Suillus</taxon>
    </lineage>
</organism>
<reference evidence="2 3" key="1">
    <citation type="submission" date="2014-04" db="EMBL/GenBank/DDBJ databases">
        <authorList>
            <consortium name="DOE Joint Genome Institute"/>
            <person name="Kuo A."/>
            <person name="Ruytinx J."/>
            <person name="Rineau F."/>
            <person name="Colpaert J."/>
            <person name="Kohler A."/>
            <person name="Nagy L.G."/>
            <person name="Floudas D."/>
            <person name="Copeland A."/>
            <person name="Barry K.W."/>
            <person name="Cichocki N."/>
            <person name="Veneault-Fourrey C."/>
            <person name="LaButti K."/>
            <person name="Lindquist E.A."/>
            <person name="Lipzen A."/>
            <person name="Lundell T."/>
            <person name="Morin E."/>
            <person name="Murat C."/>
            <person name="Sun H."/>
            <person name="Tunlid A."/>
            <person name="Henrissat B."/>
            <person name="Grigoriev I.V."/>
            <person name="Hibbett D.S."/>
            <person name="Martin F."/>
            <person name="Nordberg H.P."/>
            <person name="Cantor M.N."/>
            <person name="Hua S.X."/>
        </authorList>
    </citation>
    <scope>NUCLEOTIDE SEQUENCE [LARGE SCALE GENOMIC DNA]</scope>
    <source>
        <strain evidence="2 3">UH-Slu-Lm8-n1</strain>
    </source>
</reference>
<keyword evidence="1" id="KW-0812">Transmembrane</keyword>
<evidence type="ECO:0000313" key="3">
    <source>
        <dbReference type="Proteomes" id="UP000054485"/>
    </source>
</evidence>
<reference evidence="3" key="2">
    <citation type="submission" date="2015-01" db="EMBL/GenBank/DDBJ databases">
        <title>Evolutionary Origins and Diversification of the Mycorrhizal Mutualists.</title>
        <authorList>
            <consortium name="DOE Joint Genome Institute"/>
            <consortium name="Mycorrhizal Genomics Consortium"/>
            <person name="Kohler A."/>
            <person name="Kuo A."/>
            <person name="Nagy L.G."/>
            <person name="Floudas D."/>
            <person name="Copeland A."/>
            <person name="Barry K.W."/>
            <person name="Cichocki N."/>
            <person name="Veneault-Fourrey C."/>
            <person name="LaButti K."/>
            <person name="Lindquist E.A."/>
            <person name="Lipzen A."/>
            <person name="Lundell T."/>
            <person name="Morin E."/>
            <person name="Murat C."/>
            <person name="Riley R."/>
            <person name="Ohm R."/>
            <person name="Sun H."/>
            <person name="Tunlid A."/>
            <person name="Henrissat B."/>
            <person name="Grigoriev I.V."/>
            <person name="Hibbett D.S."/>
            <person name="Martin F."/>
        </authorList>
    </citation>
    <scope>NUCLEOTIDE SEQUENCE [LARGE SCALE GENOMIC DNA]</scope>
    <source>
        <strain evidence="3">UH-Slu-Lm8-n1</strain>
    </source>
</reference>
<proteinExistence type="predicted"/>
<dbReference type="AlphaFoldDB" id="A0A0D0AZT4"/>